<evidence type="ECO:0000256" key="5">
    <source>
        <dbReference type="PROSITE-ProRule" id="PRU00339"/>
    </source>
</evidence>
<evidence type="ECO:0000313" key="6">
    <source>
        <dbReference type="EMBL" id="MCF1713259.1"/>
    </source>
</evidence>
<dbReference type="InterPro" id="IPR052558">
    <property type="entry name" value="Siderophore_Hydrolase_D"/>
</dbReference>
<accession>A0ABS9BEM2</accession>
<dbReference type="InterPro" id="IPR011990">
    <property type="entry name" value="TPR-like_helical_dom_sf"/>
</dbReference>
<dbReference type="EMBL" id="JAKEVY010000001">
    <property type="protein sequence ID" value="MCF1713259.1"/>
    <property type="molecule type" value="Genomic_DNA"/>
</dbReference>
<dbReference type="InterPro" id="IPR029058">
    <property type="entry name" value="AB_hydrolase_fold"/>
</dbReference>
<protein>
    <recommendedName>
        <fullName evidence="8">Alpha/beta superfamily hydrolase</fullName>
    </recommendedName>
</protein>
<dbReference type="PANTHER" id="PTHR40841:SF2">
    <property type="entry name" value="SIDEROPHORE-DEGRADING ESTERASE (EUROFUNG)"/>
    <property type="match status" value="1"/>
</dbReference>
<reference evidence="6 7" key="1">
    <citation type="submission" date="2022-01" db="EMBL/GenBank/DDBJ databases">
        <title>Flavihumibacter sp. nov., isolated from sediment of a river.</title>
        <authorList>
            <person name="Liu H."/>
        </authorList>
    </citation>
    <scope>NUCLEOTIDE SEQUENCE [LARGE SCALE GENOMIC DNA]</scope>
    <source>
        <strain evidence="6 7">RY-1</strain>
    </source>
</reference>
<comment type="similarity">
    <text evidence="1">Belongs to the esterase D family.</text>
</comment>
<feature type="repeat" description="TPR" evidence="5">
    <location>
        <begin position="353"/>
        <end position="386"/>
    </location>
</feature>
<keyword evidence="2" id="KW-0677">Repeat</keyword>
<keyword evidence="3" id="KW-0378">Hydrolase</keyword>
<evidence type="ECO:0008006" key="8">
    <source>
        <dbReference type="Google" id="ProtNLM"/>
    </source>
</evidence>
<organism evidence="6 7">
    <name type="scientific">Flavihumibacter fluminis</name>
    <dbReference type="NCBI Taxonomy" id="2909236"/>
    <lineage>
        <taxon>Bacteria</taxon>
        <taxon>Pseudomonadati</taxon>
        <taxon>Bacteroidota</taxon>
        <taxon>Chitinophagia</taxon>
        <taxon>Chitinophagales</taxon>
        <taxon>Chitinophagaceae</taxon>
        <taxon>Flavihumibacter</taxon>
    </lineage>
</organism>
<dbReference type="RefSeq" id="WP_234863767.1">
    <property type="nucleotide sequence ID" value="NZ_JAKEVY010000001.1"/>
</dbReference>
<keyword evidence="7" id="KW-1185">Reference proteome</keyword>
<comment type="caution">
    <text evidence="6">The sequence shown here is derived from an EMBL/GenBank/DDBJ whole genome shotgun (WGS) entry which is preliminary data.</text>
</comment>
<name>A0ABS9BEM2_9BACT</name>
<dbReference type="InterPro" id="IPR019734">
    <property type="entry name" value="TPR_rpt"/>
</dbReference>
<dbReference type="InterPro" id="IPR013105">
    <property type="entry name" value="TPR_2"/>
</dbReference>
<dbReference type="SUPFAM" id="SSF53474">
    <property type="entry name" value="alpha/beta-Hydrolases"/>
    <property type="match status" value="1"/>
</dbReference>
<dbReference type="Pfam" id="PF07719">
    <property type="entry name" value="TPR_2"/>
    <property type="match status" value="1"/>
</dbReference>
<dbReference type="PANTHER" id="PTHR40841">
    <property type="entry name" value="SIDEROPHORE TRIACETYLFUSARININE C ESTERASE"/>
    <property type="match status" value="1"/>
</dbReference>
<sequence>MIKQIRTIALILVALVLSIKAFTQPSDSLIVIGQRHTIHSAILKENRTYSVYLPESYQRNSGKSYVVAYVLDGERIKFLEVAGIAQSMHSAMNLKLQIPELILVSIENIDRTRDFTPTNSTNYLDRDDIAAFKTSGKATNFMQFIEKELMPEINKNYRTVPQSMIIGHSAGGLFGLHCLLENPDLFSYYLLIDPAWFWDRNYIGKRGKEILAKKKDLKARIFIALANNLQDDKRHYEWGQEFYQLLKENKSPELYADLKYFDDEKHLTVTVPATYYGLRSIFRPFEIDLNEVTKDPGVLANYSATMKKELFLDTKPDERFVNTIGYVALHDRQLPDIAVTIFEINTKNYPKSLNVWDSLADAYLAKGYKDKARKCYETILKLSPTNTQAKKKLEALNK</sequence>
<dbReference type="Pfam" id="PF00756">
    <property type="entry name" value="Esterase"/>
    <property type="match status" value="1"/>
</dbReference>
<keyword evidence="4 5" id="KW-0802">TPR repeat</keyword>
<gene>
    <name evidence="6" type="ORF">L0U88_01295</name>
</gene>
<dbReference type="PROSITE" id="PS00430">
    <property type="entry name" value="TONB_DEPENDENT_REC_1"/>
    <property type="match status" value="1"/>
</dbReference>
<evidence type="ECO:0000313" key="7">
    <source>
        <dbReference type="Proteomes" id="UP001200145"/>
    </source>
</evidence>
<evidence type="ECO:0000256" key="2">
    <source>
        <dbReference type="ARBA" id="ARBA00022737"/>
    </source>
</evidence>
<dbReference type="InterPro" id="IPR010916">
    <property type="entry name" value="TonB_box_CS"/>
</dbReference>
<dbReference type="SUPFAM" id="SSF48452">
    <property type="entry name" value="TPR-like"/>
    <property type="match status" value="1"/>
</dbReference>
<proteinExistence type="inferred from homology"/>
<dbReference type="Proteomes" id="UP001200145">
    <property type="component" value="Unassembled WGS sequence"/>
</dbReference>
<dbReference type="PROSITE" id="PS50005">
    <property type="entry name" value="TPR"/>
    <property type="match status" value="1"/>
</dbReference>
<dbReference type="Gene3D" id="3.40.50.1820">
    <property type="entry name" value="alpha/beta hydrolase"/>
    <property type="match status" value="1"/>
</dbReference>
<evidence type="ECO:0000256" key="3">
    <source>
        <dbReference type="ARBA" id="ARBA00022801"/>
    </source>
</evidence>
<evidence type="ECO:0000256" key="1">
    <source>
        <dbReference type="ARBA" id="ARBA00005622"/>
    </source>
</evidence>
<dbReference type="InterPro" id="IPR000801">
    <property type="entry name" value="Esterase-like"/>
</dbReference>
<evidence type="ECO:0000256" key="4">
    <source>
        <dbReference type="ARBA" id="ARBA00022803"/>
    </source>
</evidence>